<sequence length="139" mass="16029">MKISKREKATVKNTPCEWVDYGDGVAFELYGASHPMYAQANIKLMRREFTEDLLNLSDEEGLEQYIKIVGRYLVKGWRGIYDENDDELEYSVDNFVDIVYQVEGLLKWVMEKSEELQIAHENQVADTKKKPSKGGNTKG</sequence>
<accession>A0ABW8UB44</accession>
<dbReference type="Proteomes" id="UP001624684">
    <property type="component" value="Unassembled WGS sequence"/>
</dbReference>
<reference evidence="1 2" key="1">
    <citation type="submission" date="2024-11" db="EMBL/GenBank/DDBJ databases">
        <title>First Report of Moraxella oculi in Brazil in an Infectious Bovine Keratoconjunctivitis Outbreak.</title>
        <authorList>
            <person name="Carvalho C.V."/>
            <person name="Domingues R."/>
            <person name="Coutinho C."/>
            <person name="Honorio N.T.B.S."/>
            <person name="Faza D.R.L.R."/>
            <person name="Carvalho W.A."/>
            <person name="Machado A.B.F."/>
            <person name="Martins M.F."/>
            <person name="Gaspar E.B."/>
        </authorList>
    </citation>
    <scope>NUCLEOTIDE SEQUENCE [LARGE SCALE GENOMIC DNA]</scope>
    <source>
        <strain evidence="1 2">2117LE</strain>
    </source>
</reference>
<proteinExistence type="predicted"/>
<gene>
    <name evidence="1" type="ORF">ACJHVH_04355</name>
</gene>
<keyword evidence="2" id="KW-1185">Reference proteome</keyword>
<dbReference type="RefSeq" id="WP_407068900.1">
    <property type="nucleotide sequence ID" value="NZ_JBJJXE010000004.1"/>
</dbReference>
<protein>
    <recommendedName>
        <fullName evidence="3">Phage protein</fullName>
    </recommendedName>
</protein>
<evidence type="ECO:0000313" key="2">
    <source>
        <dbReference type="Proteomes" id="UP001624684"/>
    </source>
</evidence>
<organism evidence="1 2">
    <name type="scientific">Moraxella oculi</name>
    <dbReference type="NCBI Taxonomy" id="2940516"/>
    <lineage>
        <taxon>Bacteria</taxon>
        <taxon>Pseudomonadati</taxon>
        <taxon>Pseudomonadota</taxon>
        <taxon>Gammaproteobacteria</taxon>
        <taxon>Moraxellales</taxon>
        <taxon>Moraxellaceae</taxon>
        <taxon>Moraxella</taxon>
    </lineage>
</organism>
<comment type="caution">
    <text evidence="1">The sequence shown here is derived from an EMBL/GenBank/DDBJ whole genome shotgun (WGS) entry which is preliminary data.</text>
</comment>
<evidence type="ECO:0000313" key="1">
    <source>
        <dbReference type="EMBL" id="MFL1732231.1"/>
    </source>
</evidence>
<evidence type="ECO:0008006" key="3">
    <source>
        <dbReference type="Google" id="ProtNLM"/>
    </source>
</evidence>
<name>A0ABW8UB44_9GAMM</name>
<dbReference type="EMBL" id="JBJJXE010000004">
    <property type="protein sequence ID" value="MFL1732231.1"/>
    <property type="molecule type" value="Genomic_DNA"/>
</dbReference>